<feature type="compositionally biased region" description="Basic and acidic residues" evidence="1">
    <location>
        <begin position="71"/>
        <end position="80"/>
    </location>
</feature>
<dbReference type="OrthoDB" id="5103492at2759"/>
<name>A0A395RFI0_9HYPO</name>
<evidence type="ECO:0000256" key="1">
    <source>
        <dbReference type="SAM" id="MobiDB-lite"/>
    </source>
</evidence>
<protein>
    <submittedName>
        <fullName evidence="2">Uncharacterized protein</fullName>
    </submittedName>
</protein>
<organism evidence="2 3">
    <name type="scientific">Fusarium longipes</name>
    <dbReference type="NCBI Taxonomy" id="694270"/>
    <lineage>
        <taxon>Eukaryota</taxon>
        <taxon>Fungi</taxon>
        <taxon>Dikarya</taxon>
        <taxon>Ascomycota</taxon>
        <taxon>Pezizomycotina</taxon>
        <taxon>Sordariomycetes</taxon>
        <taxon>Hypocreomycetidae</taxon>
        <taxon>Hypocreales</taxon>
        <taxon>Nectriaceae</taxon>
        <taxon>Fusarium</taxon>
    </lineage>
</organism>
<accession>A0A395RFI0</accession>
<dbReference type="Proteomes" id="UP000266234">
    <property type="component" value="Unassembled WGS sequence"/>
</dbReference>
<reference evidence="2 3" key="1">
    <citation type="journal article" date="2018" name="PLoS Pathog.">
        <title>Evolution of structural diversity of trichothecenes, a family of toxins produced by plant pathogenic and entomopathogenic fungi.</title>
        <authorList>
            <person name="Proctor R.H."/>
            <person name="McCormick S.P."/>
            <person name="Kim H.S."/>
            <person name="Cardoza R.E."/>
            <person name="Stanley A.M."/>
            <person name="Lindo L."/>
            <person name="Kelly A."/>
            <person name="Brown D.W."/>
            <person name="Lee T."/>
            <person name="Vaughan M.M."/>
            <person name="Alexander N.J."/>
            <person name="Busman M."/>
            <person name="Gutierrez S."/>
        </authorList>
    </citation>
    <scope>NUCLEOTIDE SEQUENCE [LARGE SCALE GENOMIC DNA]</scope>
    <source>
        <strain evidence="2 3">NRRL 20695</strain>
    </source>
</reference>
<dbReference type="AlphaFoldDB" id="A0A395RFI0"/>
<keyword evidence="3" id="KW-1185">Reference proteome</keyword>
<evidence type="ECO:0000313" key="2">
    <source>
        <dbReference type="EMBL" id="RGP58845.1"/>
    </source>
</evidence>
<sequence length="80" mass="9101">MNFGAHRAGVISAFDPRTVKMLDNKTQAFYGRKEKLISRFATLADELPLTQSHELDNDRQQGEEEPDDEPQNSRRPKDAA</sequence>
<dbReference type="STRING" id="694270.A0A395RFI0"/>
<feature type="region of interest" description="Disordered" evidence="1">
    <location>
        <begin position="46"/>
        <end position="80"/>
    </location>
</feature>
<comment type="caution">
    <text evidence="2">The sequence shown here is derived from an EMBL/GenBank/DDBJ whole genome shotgun (WGS) entry which is preliminary data.</text>
</comment>
<feature type="non-terminal residue" evidence="2">
    <location>
        <position position="80"/>
    </location>
</feature>
<gene>
    <name evidence="2" type="ORF">FLONG3_11358</name>
</gene>
<dbReference type="EMBL" id="PXOG01000427">
    <property type="protein sequence ID" value="RGP58845.1"/>
    <property type="molecule type" value="Genomic_DNA"/>
</dbReference>
<evidence type="ECO:0000313" key="3">
    <source>
        <dbReference type="Proteomes" id="UP000266234"/>
    </source>
</evidence>
<proteinExistence type="predicted"/>
<feature type="compositionally biased region" description="Basic and acidic residues" evidence="1">
    <location>
        <begin position="53"/>
        <end position="62"/>
    </location>
</feature>